<name>A0A7S0ZKA3_9RHOD</name>
<evidence type="ECO:0000259" key="2">
    <source>
        <dbReference type="PROSITE" id="PS50186"/>
    </source>
</evidence>
<dbReference type="InterPro" id="IPR036388">
    <property type="entry name" value="WH-like_DNA-bd_sf"/>
</dbReference>
<dbReference type="Gene3D" id="1.10.10.10">
    <property type="entry name" value="Winged helix-like DNA-binding domain superfamily/Winged helix DNA-binding domain"/>
    <property type="match status" value="2"/>
</dbReference>
<dbReference type="AlphaFoldDB" id="A0A7S0ZKA3"/>
<reference evidence="3" key="1">
    <citation type="submission" date="2021-01" db="EMBL/GenBank/DDBJ databases">
        <authorList>
            <person name="Corre E."/>
            <person name="Pelletier E."/>
            <person name="Niang G."/>
            <person name="Scheremetjew M."/>
            <person name="Finn R."/>
            <person name="Kale V."/>
            <person name="Holt S."/>
            <person name="Cochrane G."/>
            <person name="Meng A."/>
            <person name="Brown T."/>
            <person name="Cohen L."/>
        </authorList>
    </citation>
    <scope>NUCLEOTIDE SEQUENCE</scope>
    <source>
        <strain evidence="3">CCMP3278</strain>
    </source>
</reference>
<dbReference type="SUPFAM" id="SSF46785">
    <property type="entry name" value="Winged helix' DNA-binding domain"/>
    <property type="match status" value="2"/>
</dbReference>
<dbReference type="CDD" id="cd04371">
    <property type="entry name" value="DEP"/>
    <property type="match status" value="2"/>
</dbReference>
<dbReference type="Pfam" id="PF00610">
    <property type="entry name" value="DEP"/>
    <property type="match status" value="1"/>
</dbReference>
<organism evidence="3">
    <name type="scientific">Timspurckia oligopyrenoides</name>
    <dbReference type="NCBI Taxonomy" id="708627"/>
    <lineage>
        <taxon>Eukaryota</taxon>
        <taxon>Rhodophyta</taxon>
        <taxon>Bangiophyceae</taxon>
        <taxon>Porphyridiales</taxon>
        <taxon>Porphyridiaceae</taxon>
        <taxon>Timspurckia</taxon>
    </lineage>
</organism>
<dbReference type="EMBL" id="HBFP01012131">
    <property type="protein sequence ID" value="CAD8824391.1"/>
    <property type="molecule type" value="Transcribed_RNA"/>
</dbReference>
<dbReference type="SMART" id="SM00049">
    <property type="entry name" value="DEP"/>
    <property type="match status" value="2"/>
</dbReference>
<evidence type="ECO:0000313" key="3">
    <source>
        <dbReference type="EMBL" id="CAD8824391.1"/>
    </source>
</evidence>
<protein>
    <recommendedName>
        <fullName evidence="2">DEP domain-containing protein</fullName>
    </recommendedName>
</protein>
<proteinExistence type="predicted"/>
<feature type="compositionally biased region" description="Low complexity" evidence="1">
    <location>
        <begin position="244"/>
        <end position="255"/>
    </location>
</feature>
<feature type="region of interest" description="Disordered" evidence="1">
    <location>
        <begin position="231"/>
        <end position="255"/>
    </location>
</feature>
<dbReference type="GO" id="GO:0035556">
    <property type="term" value="P:intracellular signal transduction"/>
    <property type="evidence" value="ECO:0007669"/>
    <property type="project" value="InterPro"/>
</dbReference>
<dbReference type="PROSITE" id="PS50186">
    <property type="entry name" value="DEP"/>
    <property type="match status" value="1"/>
</dbReference>
<feature type="domain" description="DEP" evidence="2">
    <location>
        <begin position="146"/>
        <end position="221"/>
    </location>
</feature>
<evidence type="ECO:0000256" key="1">
    <source>
        <dbReference type="SAM" id="MobiDB-lite"/>
    </source>
</evidence>
<gene>
    <name evidence="3" type="ORF">TOLI1172_LOCUS8790</name>
</gene>
<dbReference type="InterPro" id="IPR000591">
    <property type="entry name" value="DEP_dom"/>
</dbReference>
<accession>A0A7S0ZKA3</accession>
<dbReference type="InterPro" id="IPR036390">
    <property type="entry name" value="WH_DNA-bd_sf"/>
</dbReference>
<sequence length="300" mass="32979">MMKQTLKQNSSDAISALNQKMNSMKTRSSNDNVGAKVQGENLFELASSLRDSMCVKDRLVGLTMHSQCVLASDIVKVLVSSDVCSSVGEAEKLGNELCEAGHIYAVDEEKNTVFHKGSTPYKFSSDDRDLVSLMSDDEKAMIKMLFRKEMNGKTLYVGMARTKNAVSGELVTKWIVEKKFAKNRGEATGIAQFLINEGMMHRPYATEQVFKDGSEVYRLGSPLRFTTAAAPHLTTDGLESPKASKGSENGSEISSEECSPYSAAILNKNHIQTQKETIAMLSPKVKAEHRVFLTALEPSF</sequence>